<dbReference type="Gene3D" id="3.40.1800.20">
    <property type="match status" value="1"/>
</dbReference>
<sequence length="853" mass="98822">MNVEKCAVPNCNNPSTTGVPFPRQTELQEKWLQSLEITDFVPTPSSFVCLNHFGDKNLLQHVTACRLCMCSNEMGVNVFDKFEEDIVIATAITHCIPLIKITKQDCLPKLICTKCYKMVKLFHKFRDTCLKMDVKQRELLPVKAQQKRKLQEDSVETAKKACPNPQNQLIQELPARTNIQSKKSDIDKKFDKVEAELMKALEGKLTEEMRGADNIIIEIQSDDETEDLGQELCPTNAINQKNVVKIGPDQLQLPKGIKVSVNQAKVGVCDAKIIRGINNSEYYLVDNYLFEHRLCKGPVRQLRCLVTRCRATAEQTMVEPGKFEDKVLVKVAHNHQPPTEEDRRRQMFLHSMRRKMQSDRMLNFRSVYEEFCEKDPEIKKLVPLKTVINQICCQQMSIKSPGIHTFEQLYEFIENDDFQKLHFTYTNKQFYQERFMGSDGSKAVVFANCETIEQVSDSKIMYVDASFKIDTKENFSYHLVSILVWVSDSVSLVEKVTAMLLISFCIQQYYPIMFALINEKSEEIYKLIFNYLRDTLAPRLRPDEIVTDYEATIYYSLGETYLDSHIGGSVFYYTQNLYKKICSLNLSRELETNSCFRNIYHMILMLPLLPVNTILDGLNNIELQASEMGLAGLTSPIFEYVRSQWMTKVTPDLFCVHRLENRINENVIAPFKKLRDFLMLSKGKLHKQQITVVSVVEKLIELEGFLQVIYSAPSKKSFARDLSSSQKKNVIRAWQYIETHPKININNFFSKVLGYIKCMENQLWIWGFYRYMGDANDELINAANFSIVNSNEDEETDHTYDQSSDYIDYVYPGDEVVMDVVIDQKDGFLVKEAQVQRQVEVQRNEEFQDNYIT</sequence>
<dbReference type="Pfam" id="PF05485">
    <property type="entry name" value="THAP"/>
    <property type="match status" value="1"/>
</dbReference>
<keyword evidence="4 5" id="KW-0238">DNA-binding</keyword>
<evidence type="ECO:0000256" key="2">
    <source>
        <dbReference type="ARBA" id="ARBA00022771"/>
    </source>
</evidence>
<feature type="domain" description="ZAD" evidence="8">
    <location>
        <begin position="63"/>
        <end position="139"/>
    </location>
</feature>
<dbReference type="GO" id="GO:0005634">
    <property type="term" value="C:nucleus"/>
    <property type="evidence" value="ECO:0007669"/>
    <property type="project" value="InterPro"/>
</dbReference>
<feature type="domain" description="THAP-type" evidence="7">
    <location>
        <begin position="1"/>
        <end position="78"/>
    </location>
</feature>
<dbReference type="AlphaFoldDB" id="A0A482VY91"/>
<dbReference type="PANTHER" id="PTHR47160">
    <property type="entry name" value="PUTATIVE-RELATED"/>
    <property type="match status" value="1"/>
</dbReference>
<dbReference type="OrthoDB" id="90756at2759"/>
<dbReference type="SUPFAM" id="SSF57716">
    <property type="entry name" value="Glucocorticoid receptor-like (DNA-binding domain)"/>
    <property type="match status" value="2"/>
</dbReference>
<keyword evidence="2 5" id="KW-0863">Zinc-finger</keyword>
<gene>
    <name evidence="9" type="ORF">BDFB_000543</name>
</gene>
<dbReference type="PROSITE" id="PS51915">
    <property type="entry name" value="ZAD"/>
    <property type="match status" value="1"/>
</dbReference>
<keyword evidence="3 6" id="KW-0862">Zinc</keyword>
<evidence type="ECO:0000259" key="7">
    <source>
        <dbReference type="PROSITE" id="PS50950"/>
    </source>
</evidence>
<dbReference type="GO" id="GO:0008270">
    <property type="term" value="F:zinc ion binding"/>
    <property type="evidence" value="ECO:0007669"/>
    <property type="project" value="UniProtKB-UniRule"/>
</dbReference>
<dbReference type="EMBL" id="QDEB01052710">
    <property type="protein sequence ID" value="RZC37429.1"/>
    <property type="molecule type" value="Genomic_DNA"/>
</dbReference>
<evidence type="ECO:0000256" key="4">
    <source>
        <dbReference type="ARBA" id="ARBA00023125"/>
    </source>
</evidence>
<reference evidence="9 10" key="1">
    <citation type="submission" date="2017-03" db="EMBL/GenBank/DDBJ databases">
        <title>Genome of the blue death feigning beetle - Asbolus verrucosus.</title>
        <authorList>
            <person name="Rider S.D."/>
        </authorList>
    </citation>
    <scope>NUCLEOTIDE SEQUENCE [LARGE SCALE GENOMIC DNA]</scope>
    <source>
        <strain evidence="9">Butters</strain>
        <tissue evidence="9">Head and leg muscle</tissue>
    </source>
</reference>
<dbReference type="SMART" id="SM00868">
    <property type="entry name" value="zf-AD"/>
    <property type="match status" value="1"/>
</dbReference>
<proteinExistence type="predicted"/>
<dbReference type="GO" id="GO:0003677">
    <property type="term" value="F:DNA binding"/>
    <property type="evidence" value="ECO:0007669"/>
    <property type="project" value="UniProtKB-UniRule"/>
</dbReference>
<feature type="binding site" evidence="6">
    <location>
        <position position="115"/>
    </location>
    <ligand>
        <name>Zn(2+)</name>
        <dbReference type="ChEBI" id="CHEBI:29105"/>
    </ligand>
</feature>
<comment type="caution">
    <text evidence="9">The sequence shown here is derived from an EMBL/GenBank/DDBJ whole genome shotgun (WGS) entry which is preliminary data.</text>
</comment>
<evidence type="ECO:0000256" key="3">
    <source>
        <dbReference type="ARBA" id="ARBA00022833"/>
    </source>
</evidence>
<evidence type="ECO:0000259" key="8">
    <source>
        <dbReference type="PROSITE" id="PS51915"/>
    </source>
</evidence>
<evidence type="ECO:0000256" key="5">
    <source>
        <dbReference type="PROSITE-ProRule" id="PRU00309"/>
    </source>
</evidence>
<dbReference type="Pfam" id="PF07776">
    <property type="entry name" value="zf-AD"/>
    <property type="match status" value="1"/>
</dbReference>
<keyword evidence="1 6" id="KW-0479">Metal-binding</keyword>
<dbReference type="Proteomes" id="UP000292052">
    <property type="component" value="Unassembled WGS sequence"/>
</dbReference>
<organism evidence="9 10">
    <name type="scientific">Asbolus verrucosus</name>
    <name type="common">Desert ironclad beetle</name>
    <dbReference type="NCBI Taxonomy" id="1661398"/>
    <lineage>
        <taxon>Eukaryota</taxon>
        <taxon>Metazoa</taxon>
        <taxon>Ecdysozoa</taxon>
        <taxon>Arthropoda</taxon>
        <taxon>Hexapoda</taxon>
        <taxon>Insecta</taxon>
        <taxon>Pterygota</taxon>
        <taxon>Neoptera</taxon>
        <taxon>Endopterygota</taxon>
        <taxon>Coleoptera</taxon>
        <taxon>Polyphaga</taxon>
        <taxon>Cucujiformia</taxon>
        <taxon>Tenebrionidae</taxon>
        <taxon>Pimeliinae</taxon>
        <taxon>Asbolus</taxon>
    </lineage>
</organism>
<accession>A0A482VY91</accession>
<dbReference type="PANTHER" id="PTHR47160:SF8">
    <property type="entry name" value="MULE TRANSPOSASE DOMAIN-CONTAINING PROTEIN"/>
    <property type="match status" value="1"/>
</dbReference>
<dbReference type="InterPro" id="IPR012934">
    <property type="entry name" value="Znf_AD"/>
</dbReference>
<protein>
    <submittedName>
        <fullName evidence="9">Uncharacterized protein</fullName>
    </submittedName>
</protein>
<feature type="binding site" evidence="6">
    <location>
        <position position="112"/>
    </location>
    <ligand>
        <name>Zn(2+)</name>
        <dbReference type="ChEBI" id="CHEBI:29105"/>
    </ligand>
</feature>
<dbReference type="STRING" id="1661398.A0A482VY91"/>
<name>A0A482VY91_ASBVE</name>
<dbReference type="InterPro" id="IPR006612">
    <property type="entry name" value="THAP_Znf"/>
</dbReference>
<dbReference type="PROSITE" id="PS50950">
    <property type="entry name" value="ZF_THAP"/>
    <property type="match status" value="1"/>
</dbReference>
<evidence type="ECO:0000313" key="9">
    <source>
        <dbReference type="EMBL" id="RZC37429.1"/>
    </source>
</evidence>
<keyword evidence="10" id="KW-1185">Reference proteome</keyword>
<feature type="binding site" evidence="6">
    <location>
        <position position="65"/>
    </location>
    <ligand>
        <name>Zn(2+)</name>
        <dbReference type="ChEBI" id="CHEBI:29105"/>
    </ligand>
</feature>
<evidence type="ECO:0000313" key="10">
    <source>
        <dbReference type="Proteomes" id="UP000292052"/>
    </source>
</evidence>
<feature type="binding site" evidence="6">
    <location>
        <position position="68"/>
    </location>
    <ligand>
        <name>Zn(2+)</name>
        <dbReference type="ChEBI" id="CHEBI:29105"/>
    </ligand>
</feature>
<evidence type="ECO:0000256" key="6">
    <source>
        <dbReference type="PROSITE-ProRule" id="PRU01263"/>
    </source>
</evidence>
<evidence type="ECO:0000256" key="1">
    <source>
        <dbReference type="ARBA" id="ARBA00022723"/>
    </source>
</evidence>